<dbReference type="InterPro" id="IPR039417">
    <property type="entry name" value="Peptidase_C1A_papain-like"/>
</dbReference>
<evidence type="ECO:0000313" key="6">
    <source>
        <dbReference type="Ensembl" id="ENSLACP00000005156.1"/>
    </source>
</evidence>
<reference evidence="6" key="3">
    <citation type="submission" date="2025-09" db="UniProtKB">
        <authorList>
            <consortium name="Ensembl"/>
        </authorList>
    </citation>
    <scope>IDENTIFICATION</scope>
</reference>
<name>H3A685_LATCH</name>
<organism evidence="6 7">
    <name type="scientific">Latimeria chalumnae</name>
    <name type="common">Coelacanth</name>
    <dbReference type="NCBI Taxonomy" id="7897"/>
    <lineage>
        <taxon>Eukaryota</taxon>
        <taxon>Metazoa</taxon>
        <taxon>Chordata</taxon>
        <taxon>Craniata</taxon>
        <taxon>Vertebrata</taxon>
        <taxon>Euteleostomi</taxon>
        <taxon>Coelacanthiformes</taxon>
        <taxon>Coelacanthidae</taxon>
        <taxon>Latimeria</taxon>
    </lineage>
</organism>
<reference evidence="7" key="1">
    <citation type="submission" date="2011-08" db="EMBL/GenBank/DDBJ databases">
        <title>The draft genome of Latimeria chalumnae.</title>
        <authorList>
            <person name="Di Palma F."/>
            <person name="Alfoldi J."/>
            <person name="Johnson J."/>
            <person name="Berlin A."/>
            <person name="Gnerre S."/>
            <person name="Jaffe D."/>
            <person name="MacCallum I."/>
            <person name="Young S."/>
            <person name="Walker B.J."/>
            <person name="Lander E."/>
            <person name="Lindblad-Toh K."/>
        </authorList>
    </citation>
    <scope>NUCLEOTIDE SEQUENCE [LARGE SCALE GENOMIC DNA]</scope>
    <source>
        <strain evidence="7">Wild caught</strain>
    </source>
</reference>
<dbReference type="SMART" id="SM00848">
    <property type="entry name" value="Inhibitor_I29"/>
    <property type="match status" value="1"/>
</dbReference>
<proteinExistence type="inferred from homology"/>
<comment type="similarity">
    <text evidence="1">Belongs to the peptidase C1 family.</text>
</comment>
<dbReference type="GeneTree" id="ENSGT00940000166971"/>
<evidence type="ECO:0000259" key="5">
    <source>
        <dbReference type="SMART" id="SM00848"/>
    </source>
</evidence>
<dbReference type="Pfam" id="PF00112">
    <property type="entry name" value="Peptidase_C1"/>
    <property type="match status" value="1"/>
</dbReference>
<dbReference type="OMA" id="GREKHTH"/>
<dbReference type="FunFam" id="3.90.70.10:FF:000332">
    <property type="entry name" value="Cathepsin L1"/>
    <property type="match status" value="1"/>
</dbReference>
<dbReference type="PRINTS" id="PR00705">
    <property type="entry name" value="PAPAIN"/>
</dbReference>
<feature type="chain" id="PRO_5018548544" evidence="3">
    <location>
        <begin position="18"/>
        <end position="325"/>
    </location>
</feature>
<dbReference type="Ensembl" id="ENSLACT00000005202.1">
    <property type="protein sequence ID" value="ENSLACP00000005156.1"/>
    <property type="gene ID" value="ENSLACG00000004582.1"/>
</dbReference>
<dbReference type="Gene3D" id="3.90.70.10">
    <property type="entry name" value="Cysteine proteinases"/>
    <property type="match status" value="1"/>
</dbReference>
<dbReference type="GO" id="GO:0006508">
    <property type="term" value="P:proteolysis"/>
    <property type="evidence" value="ECO:0007669"/>
    <property type="project" value="InterPro"/>
</dbReference>
<dbReference type="PANTHER" id="PTHR12411">
    <property type="entry name" value="CYSTEINE PROTEASE FAMILY C1-RELATED"/>
    <property type="match status" value="1"/>
</dbReference>
<accession>H3A685</accession>
<evidence type="ECO:0000256" key="2">
    <source>
        <dbReference type="ARBA" id="ARBA00023157"/>
    </source>
</evidence>
<evidence type="ECO:0000259" key="4">
    <source>
        <dbReference type="SMART" id="SM00645"/>
    </source>
</evidence>
<dbReference type="EMBL" id="AFYH01215753">
    <property type="status" value="NOT_ANNOTATED_CDS"/>
    <property type="molecule type" value="Genomic_DNA"/>
</dbReference>
<dbReference type="AlphaFoldDB" id="H3A685"/>
<dbReference type="Pfam" id="PF08246">
    <property type="entry name" value="Inhibitor_I29"/>
    <property type="match status" value="1"/>
</dbReference>
<dbReference type="SMART" id="SM00645">
    <property type="entry name" value="Pept_C1"/>
    <property type="match status" value="1"/>
</dbReference>
<keyword evidence="3" id="KW-0732">Signal</keyword>
<feature type="signal peptide" evidence="3">
    <location>
        <begin position="1"/>
        <end position="17"/>
    </location>
</feature>
<dbReference type="EMBL" id="AFYH01215755">
    <property type="status" value="NOT_ANNOTATED_CDS"/>
    <property type="molecule type" value="Genomic_DNA"/>
</dbReference>
<sequence length="325" mass="38017">KMKRILLFVIILAVVSGISILDTEWQSWKSQYGKEYSSLQEEWFRREIWEKTKKEVLEHNRLADLGIKSYWTELNHFADMTPDELLSRSCEFPTELQDDIAEEFQARTDVIRNQSRDWREEGSVTCVKDQHKCHSCWIFAAVGVIESCYFIKYKKLYSLSEQQVLDCSGGGCKKGGHRIVAWDYINKARGLMKEEDYPYIAKVRKCYFNLKKSLRVNITYSKLPNERSMAEEVFRHGPITASIFVPKTFSRYNGKGIFDEKRCEGKGRHAIIIVGFGTENGVDYWIIKNSWGQRWGDKGYARIKRNANVCQITQDSYKTDVFKQK</sequence>
<dbReference type="SUPFAM" id="SSF54001">
    <property type="entry name" value="Cysteine proteinases"/>
    <property type="match status" value="1"/>
</dbReference>
<reference evidence="6" key="2">
    <citation type="submission" date="2025-08" db="UniProtKB">
        <authorList>
            <consortium name="Ensembl"/>
        </authorList>
    </citation>
    <scope>IDENTIFICATION</scope>
</reference>
<dbReference type="Bgee" id="ENSLACG00000004582">
    <property type="expression patterns" value="Expressed in post-anal tail muscle and 6 other cell types or tissues"/>
</dbReference>
<dbReference type="Proteomes" id="UP000008672">
    <property type="component" value="Unassembled WGS sequence"/>
</dbReference>
<evidence type="ECO:0000313" key="7">
    <source>
        <dbReference type="Proteomes" id="UP000008672"/>
    </source>
</evidence>
<protein>
    <submittedName>
        <fullName evidence="6">Uncharacterized protein</fullName>
    </submittedName>
</protein>
<evidence type="ECO:0000256" key="1">
    <source>
        <dbReference type="ARBA" id="ARBA00008455"/>
    </source>
</evidence>
<dbReference type="InParanoid" id="H3A685"/>
<dbReference type="InterPro" id="IPR013128">
    <property type="entry name" value="Peptidase_C1A"/>
</dbReference>
<keyword evidence="2" id="KW-1015">Disulfide bond</keyword>
<dbReference type="HOGENOM" id="CLU_012184_1_2_1"/>
<dbReference type="InterPro" id="IPR000668">
    <property type="entry name" value="Peptidase_C1A_C"/>
</dbReference>
<dbReference type="InterPro" id="IPR038765">
    <property type="entry name" value="Papain-like_cys_pep_sf"/>
</dbReference>
<dbReference type="InterPro" id="IPR013201">
    <property type="entry name" value="Prot_inhib_I29"/>
</dbReference>
<evidence type="ECO:0000256" key="3">
    <source>
        <dbReference type="SAM" id="SignalP"/>
    </source>
</evidence>
<dbReference type="EMBL" id="AFYH01215754">
    <property type="status" value="NOT_ANNOTATED_CDS"/>
    <property type="molecule type" value="Genomic_DNA"/>
</dbReference>
<dbReference type="Gene3D" id="1.10.287.2250">
    <property type="match status" value="1"/>
</dbReference>
<dbReference type="GO" id="GO:0008234">
    <property type="term" value="F:cysteine-type peptidase activity"/>
    <property type="evidence" value="ECO:0007669"/>
    <property type="project" value="InterPro"/>
</dbReference>
<dbReference type="EMBL" id="AFYH01215756">
    <property type="status" value="NOT_ANNOTATED_CDS"/>
    <property type="molecule type" value="Genomic_DNA"/>
</dbReference>
<feature type="domain" description="Cathepsin propeptide inhibitor" evidence="5">
    <location>
        <begin position="25"/>
        <end position="85"/>
    </location>
</feature>
<dbReference type="CDD" id="cd02248">
    <property type="entry name" value="Peptidase_C1A"/>
    <property type="match status" value="1"/>
</dbReference>
<feature type="domain" description="Peptidase C1A papain C-terminal" evidence="4">
    <location>
        <begin position="112"/>
        <end position="321"/>
    </location>
</feature>
<dbReference type="EMBL" id="AFYH01215752">
    <property type="status" value="NOT_ANNOTATED_CDS"/>
    <property type="molecule type" value="Genomic_DNA"/>
</dbReference>
<keyword evidence="7" id="KW-1185">Reference proteome</keyword>
<dbReference type="eggNOG" id="KOG1543">
    <property type="taxonomic scope" value="Eukaryota"/>
</dbReference>